<dbReference type="AlphaFoldDB" id="A0A7Y9W4I5"/>
<dbReference type="SUPFAM" id="SSF51905">
    <property type="entry name" value="FAD/NAD(P)-binding domain"/>
    <property type="match status" value="1"/>
</dbReference>
<dbReference type="Gene3D" id="3.50.50.60">
    <property type="entry name" value="FAD/NAD(P)-binding domain"/>
    <property type="match status" value="1"/>
</dbReference>
<dbReference type="Gene3D" id="3.30.9.10">
    <property type="entry name" value="D-Amino Acid Oxidase, subunit A, domain 2"/>
    <property type="match status" value="1"/>
</dbReference>
<accession>A0A7Y9W4I5</accession>
<reference evidence="3 4" key="1">
    <citation type="submission" date="2020-07" db="EMBL/GenBank/DDBJ databases">
        <title>Exploring microbial biodiversity for novel pathways involved in the catabolism of aromatic compounds derived from lignin.</title>
        <authorList>
            <person name="Elkins J."/>
        </authorList>
    </citation>
    <scope>NUCLEOTIDE SEQUENCE [LARGE SCALE GENOMIC DNA]</scope>
    <source>
        <strain evidence="3 4">H2C3B</strain>
    </source>
</reference>
<dbReference type="InterPro" id="IPR006076">
    <property type="entry name" value="FAD-dep_OxRdtase"/>
</dbReference>
<feature type="domain" description="FAD dependent oxidoreductase" evidence="2">
    <location>
        <begin position="37"/>
        <end position="385"/>
    </location>
</feature>
<dbReference type="EMBL" id="JACCAU010000001">
    <property type="protein sequence ID" value="NYH13573.1"/>
    <property type="molecule type" value="Genomic_DNA"/>
</dbReference>
<evidence type="ECO:0000259" key="2">
    <source>
        <dbReference type="Pfam" id="PF01266"/>
    </source>
</evidence>
<dbReference type="GO" id="GO:0016491">
    <property type="term" value="F:oxidoreductase activity"/>
    <property type="evidence" value="ECO:0007669"/>
    <property type="project" value="UniProtKB-KW"/>
</dbReference>
<proteinExistence type="predicted"/>
<evidence type="ECO:0000256" key="1">
    <source>
        <dbReference type="ARBA" id="ARBA00023002"/>
    </source>
</evidence>
<evidence type="ECO:0000313" key="4">
    <source>
        <dbReference type="Proteomes" id="UP000572540"/>
    </source>
</evidence>
<dbReference type="InterPro" id="IPR036188">
    <property type="entry name" value="FAD/NAD-bd_sf"/>
</dbReference>
<dbReference type="Proteomes" id="UP000572540">
    <property type="component" value="Unassembled WGS sequence"/>
</dbReference>
<evidence type="ECO:0000313" key="3">
    <source>
        <dbReference type="EMBL" id="NYH13573.1"/>
    </source>
</evidence>
<dbReference type="GO" id="GO:0005737">
    <property type="term" value="C:cytoplasm"/>
    <property type="evidence" value="ECO:0007669"/>
    <property type="project" value="TreeGrafter"/>
</dbReference>
<protein>
    <submittedName>
        <fullName evidence="3">Gamma-glutamylputrescine oxidase</fullName>
        <ecNumber evidence="3">1.4.3.-</ecNumber>
    </submittedName>
</protein>
<dbReference type="PANTHER" id="PTHR13847:SF281">
    <property type="entry name" value="FAD DEPENDENT OXIDOREDUCTASE DOMAIN-CONTAINING PROTEIN"/>
    <property type="match status" value="1"/>
</dbReference>
<gene>
    <name evidence="3" type="ORF">GGD41_000801</name>
</gene>
<dbReference type="PANTHER" id="PTHR13847">
    <property type="entry name" value="SARCOSINE DEHYDROGENASE-RELATED"/>
    <property type="match status" value="1"/>
</dbReference>
<keyword evidence="1 3" id="KW-0560">Oxidoreductase</keyword>
<comment type="caution">
    <text evidence="3">The sequence shown here is derived from an EMBL/GenBank/DDBJ whole genome shotgun (WGS) entry which is preliminary data.</text>
</comment>
<dbReference type="EC" id="1.4.3.-" evidence="3"/>
<sequence>MTNLLNYVSQPHASSYYAATANDRTLHVPLTGRTHADVCVIGGGFTGLCTALELAQKGYSVVLVEASKIGWGASGRNGGQLITGFSCDLDTFARYMPDEEVKQVFAMGLESVDIVKGHIARHSIDCDLTMGYVIAANKSRHLDGLRAWRDEAATRFDYHGYRFLEATEMTRHVESQRYPGGLYCTDSGHLHPLNYALGLAKAANSEGVRIYEDTAALSLRKNGTLHEIVCDKGRVEAKYVVLACNAYQAGLAPQLARKIIPVATHIIATEPLARRVMPSNVAIADSSHRLDYFRMSADGRMLWGGGATGSKRTHPHVSGWLKWNMLKTFPQLKHVKIDYCWGGLIDATMNRAPHFGRLEPDVYFAQGFSGHGVNATALAGKLIAESINAQSTRFDVFEKVKHRDIPWGPALHRPMLALAMAWGTLRDIL</sequence>
<name>A0A7Y9W4I5_9BURK</name>
<dbReference type="Pfam" id="PF01266">
    <property type="entry name" value="DAO"/>
    <property type="match status" value="1"/>
</dbReference>
<organism evidence="3 4">
    <name type="scientific">Paraburkholderia bryophila</name>
    <dbReference type="NCBI Taxonomy" id="420952"/>
    <lineage>
        <taxon>Bacteria</taxon>
        <taxon>Pseudomonadati</taxon>
        <taxon>Pseudomonadota</taxon>
        <taxon>Betaproteobacteria</taxon>
        <taxon>Burkholderiales</taxon>
        <taxon>Burkholderiaceae</taxon>
        <taxon>Paraburkholderia</taxon>
    </lineage>
</organism>